<evidence type="ECO:0000256" key="5">
    <source>
        <dbReference type="SAM" id="MobiDB-lite"/>
    </source>
</evidence>
<keyword evidence="3 6" id="KW-0732">Signal</keyword>
<dbReference type="GO" id="GO:0005576">
    <property type="term" value="C:extracellular region"/>
    <property type="evidence" value="ECO:0007669"/>
    <property type="project" value="UniProtKB-SubCell"/>
</dbReference>
<feature type="domain" description="CFEM" evidence="7">
    <location>
        <begin position="1"/>
        <end position="116"/>
    </location>
</feature>
<feature type="signal peptide" evidence="6">
    <location>
        <begin position="1"/>
        <end position="17"/>
    </location>
</feature>
<evidence type="ECO:0000256" key="4">
    <source>
        <dbReference type="ARBA" id="ARBA00023157"/>
    </source>
</evidence>
<feature type="compositionally biased region" description="Low complexity" evidence="5">
    <location>
        <begin position="390"/>
        <end position="409"/>
    </location>
</feature>
<dbReference type="RefSeq" id="XP_014566439.1">
    <property type="nucleotide sequence ID" value="XM_014710953.1"/>
</dbReference>
<dbReference type="STRING" id="764103.G7EAB7"/>
<keyword evidence="9" id="KW-1185">Reference proteome</keyword>
<keyword evidence="4" id="KW-1015">Disulfide bond</keyword>
<evidence type="ECO:0000313" key="9">
    <source>
        <dbReference type="Proteomes" id="UP000009131"/>
    </source>
</evidence>
<reference evidence="8 9" key="1">
    <citation type="journal article" date="2011" name="J. Gen. Appl. Microbiol.">
        <title>Draft genome sequencing of the enigmatic basidiomycete Mixia osmundae.</title>
        <authorList>
            <person name="Nishida H."/>
            <person name="Nagatsuka Y."/>
            <person name="Sugiyama J."/>
        </authorList>
    </citation>
    <scope>NUCLEOTIDE SEQUENCE [LARGE SCALE GENOMIC DNA]</scope>
    <source>
        <strain evidence="9">CBS 9802 / IAM 14324 / JCM 22182 / KY 12970</strain>
    </source>
</reference>
<gene>
    <name evidence="8" type="primary">Mo06480</name>
    <name evidence="8" type="ORF">E5Q_06480</name>
</gene>
<sequence length="515" mass="47234">MHARLVAALSVLSVVLAQAVPAGTPACVTLCITAKFREHASLAPTCATLDVACYCSTGTFTRAYATCLMQQCTTIADASAGSSLIASICAAPAAASSSATAAGNSTASATGSANATAVGGGAAGATGSGAGNNSSATATSGAASSSSAGAGVAGGAGGAGASAANSSVPGAVPTTSGASPPTNISATVTLNGQTVILPGTQVLIGGQTTVVPIFSSGSVTTPGAVGFASPSQYIVPGALVTAGSTYLAPGLVTFFVSASAPTVVPGYLGAGAVAYSAAVVTAIGSMPTTVQAVDVTASSGETLLPGYQSSGGASLIPGALETSPSTAFGPGVAGYAAGSLTVVPAVQSGSTFVPGYTTLANGTPTTIFSTPAGFTPLDAVAAASGSPANGTMSSSGNATMSSSGSAAMSSATSSGAAGGGVVPVGGAGGSGATNTASMMTGTAAMSSSASSNANTMTSAPASATSGASSSGSGAIAAGEAAASSIIAKAQGSGATQLSAISAGLALIAGLFVCVL</sequence>
<accession>G7EAB7</accession>
<evidence type="ECO:0000256" key="3">
    <source>
        <dbReference type="ARBA" id="ARBA00022729"/>
    </source>
</evidence>
<evidence type="ECO:0000256" key="6">
    <source>
        <dbReference type="SAM" id="SignalP"/>
    </source>
</evidence>
<organism evidence="8 9">
    <name type="scientific">Mixia osmundae (strain CBS 9802 / IAM 14324 / JCM 22182 / KY 12970)</name>
    <dbReference type="NCBI Taxonomy" id="764103"/>
    <lineage>
        <taxon>Eukaryota</taxon>
        <taxon>Fungi</taxon>
        <taxon>Dikarya</taxon>
        <taxon>Basidiomycota</taxon>
        <taxon>Pucciniomycotina</taxon>
        <taxon>Mixiomycetes</taxon>
        <taxon>Mixiales</taxon>
        <taxon>Mixiaceae</taxon>
        <taxon>Mixia</taxon>
    </lineage>
</organism>
<evidence type="ECO:0000256" key="2">
    <source>
        <dbReference type="ARBA" id="ARBA00022525"/>
    </source>
</evidence>
<dbReference type="InterPro" id="IPR008427">
    <property type="entry name" value="Extracellular_membr_CFEM_dom"/>
</dbReference>
<protein>
    <recommendedName>
        <fullName evidence="7">CFEM domain-containing protein</fullName>
    </recommendedName>
</protein>
<comment type="caution">
    <text evidence="8">The sequence shown here is derived from an EMBL/GenBank/DDBJ whole genome shotgun (WGS) entry which is preliminary data.</text>
</comment>
<dbReference type="Pfam" id="PF05730">
    <property type="entry name" value="CFEM"/>
    <property type="match status" value="1"/>
</dbReference>
<evidence type="ECO:0000259" key="7">
    <source>
        <dbReference type="PROSITE" id="PS52012"/>
    </source>
</evidence>
<dbReference type="InParanoid" id="G7EAB7"/>
<evidence type="ECO:0000313" key="8">
    <source>
        <dbReference type="EMBL" id="GAA99777.1"/>
    </source>
</evidence>
<keyword evidence="2" id="KW-0964">Secreted</keyword>
<comment type="subcellular location">
    <subcellularLocation>
        <location evidence="1">Secreted</location>
    </subcellularLocation>
</comment>
<feature type="chain" id="PRO_5009955905" description="CFEM domain-containing protein" evidence="6">
    <location>
        <begin position="18"/>
        <end position="515"/>
    </location>
</feature>
<reference evidence="8 9" key="2">
    <citation type="journal article" date="2012" name="Open Biol.">
        <title>Characteristics of nucleosomes and linker DNA regions on the genome of the basidiomycete Mixia osmundae revealed by mono- and dinucleosome mapping.</title>
        <authorList>
            <person name="Nishida H."/>
            <person name="Kondo S."/>
            <person name="Matsumoto T."/>
            <person name="Suzuki Y."/>
            <person name="Yoshikawa H."/>
            <person name="Taylor T.D."/>
            <person name="Sugiyama J."/>
        </authorList>
    </citation>
    <scope>NUCLEOTIDE SEQUENCE [LARGE SCALE GENOMIC DNA]</scope>
    <source>
        <strain evidence="9">CBS 9802 / IAM 14324 / JCM 22182 / KY 12970</strain>
    </source>
</reference>
<dbReference type="OMA" id="NANTMTS"/>
<name>G7EAB7_MIXOS</name>
<dbReference type="PROSITE" id="PS52012">
    <property type="entry name" value="CFEM"/>
    <property type="match status" value="1"/>
</dbReference>
<evidence type="ECO:0000256" key="1">
    <source>
        <dbReference type="ARBA" id="ARBA00004613"/>
    </source>
</evidence>
<proteinExistence type="predicted"/>
<dbReference type="AlphaFoldDB" id="G7EAB7"/>
<dbReference type="Proteomes" id="UP000009131">
    <property type="component" value="Unassembled WGS sequence"/>
</dbReference>
<dbReference type="EMBL" id="BABT02000234">
    <property type="protein sequence ID" value="GAA99777.1"/>
    <property type="molecule type" value="Genomic_DNA"/>
</dbReference>
<feature type="region of interest" description="Disordered" evidence="5">
    <location>
        <begin position="383"/>
        <end position="409"/>
    </location>
</feature>
<dbReference type="HOGENOM" id="CLU_529015_0_0_1"/>